<accession>A0A482XCA1</accession>
<sequence>MPEIKTEPVEVSEGEGEEEREEQPPVRSFQAPQKQVKKLKLDIRSANTLAAGAAGLTPSTAVLAESLDTPDVLKPLLEGMDNPSFDLIKYCELKY</sequence>
<dbReference type="AlphaFoldDB" id="A0A482XCA1"/>
<gene>
    <name evidence="2" type="ORF">LSTR_LSTR017452</name>
</gene>
<protein>
    <submittedName>
        <fullName evidence="2">Uncharacterized protein</fullName>
    </submittedName>
</protein>
<name>A0A482XCA1_LAOST</name>
<evidence type="ECO:0000256" key="1">
    <source>
        <dbReference type="SAM" id="MobiDB-lite"/>
    </source>
</evidence>
<feature type="region of interest" description="Disordered" evidence="1">
    <location>
        <begin position="1"/>
        <end position="33"/>
    </location>
</feature>
<dbReference type="SMR" id="A0A482XCA1"/>
<dbReference type="InParanoid" id="A0A482XCA1"/>
<evidence type="ECO:0000313" key="3">
    <source>
        <dbReference type="Proteomes" id="UP000291343"/>
    </source>
</evidence>
<organism evidence="2 3">
    <name type="scientific">Laodelphax striatellus</name>
    <name type="common">Small brown planthopper</name>
    <name type="synonym">Delphax striatella</name>
    <dbReference type="NCBI Taxonomy" id="195883"/>
    <lineage>
        <taxon>Eukaryota</taxon>
        <taxon>Metazoa</taxon>
        <taxon>Ecdysozoa</taxon>
        <taxon>Arthropoda</taxon>
        <taxon>Hexapoda</taxon>
        <taxon>Insecta</taxon>
        <taxon>Pterygota</taxon>
        <taxon>Neoptera</taxon>
        <taxon>Paraneoptera</taxon>
        <taxon>Hemiptera</taxon>
        <taxon>Auchenorrhyncha</taxon>
        <taxon>Fulgoroidea</taxon>
        <taxon>Delphacidae</taxon>
        <taxon>Criomorphinae</taxon>
        <taxon>Laodelphax</taxon>
    </lineage>
</organism>
<feature type="compositionally biased region" description="Acidic residues" evidence="1">
    <location>
        <begin position="10"/>
        <end position="21"/>
    </location>
</feature>
<evidence type="ECO:0000313" key="2">
    <source>
        <dbReference type="EMBL" id="RZF43130.1"/>
    </source>
</evidence>
<proteinExistence type="predicted"/>
<dbReference type="EMBL" id="QKKF02013251">
    <property type="protein sequence ID" value="RZF43130.1"/>
    <property type="molecule type" value="Genomic_DNA"/>
</dbReference>
<keyword evidence="3" id="KW-1185">Reference proteome</keyword>
<reference evidence="2 3" key="1">
    <citation type="journal article" date="2017" name="Gigascience">
        <title>Genome sequence of the small brown planthopper, Laodelphax striatellus.</title>
        <authorList>
            <person name="Zhu J."/>
            <person name="Jiang F."/>
            <person name="Wang X."/>
            <person name="Yang P."/>
            <person name="Bao Y."/>
            <person name="Zhao W."/>
            <person name="Wang W."/>
            <person name="Lu H."/>
            <person name="Wang Q."/>
            <person name="Cui N."/>
            <person name="Li J."/>
            <person name="Chen X."/>
            <person name="Luo L."/>
            <person name="Yu J."/>
            <person name="Kang L."/>
            <person name="Cui F."/>
        </authorList>
    </citation>
    <scope>NUCLEOTIDE SEQUENCE [LARGE SCALE GENOMIC DNA]</scope>
    <source>
        <strain evidence="2">Lst14</strain>
    </source>
</reference>
<dbReference type="Proteomes" id="UP000291343">
    <property type="component" value="Unassembled WGS sequence"/>
</dbReference>
<comment type="caution">
    <text evidence="2">The sequence shown here is derived from an EMBL/GenBank/DDBJ whole genome shotgun (WGS) entry which is preliminary data.</text>
</comment>